<dbReference type="CDD" id="cd14659">
    <property type="entry name" value="Imelysin-like_IPPA"/>
    <property type="match status" value="1"/>
</dbReference>
<name>A0A2R8B9B6_9RHOB</name>
<dbReference type="OrthoDB" id="5729110at2"/>
<evidence type="ECO:0000256" key="1">
    <source>
        <dbReference type="ARBA" id="ARBA00004196"/>
    </source>
</evidence>
<accession>A0A2R8B9B6</accession>
<dbReference type="EMBL" id="OMOR01000001">
    <property type="protein sequence ID" value="SPH19629.1"/>
    <property type="molecule type" value="Genomic_DNA"/>
</dbReference>
<dbReference type="GO" id="GO:0030313">
    <property type="term" value="C:cell envelope"/>
    <property type="evidence" value="ECO:0007669"/>
    <property type="project" value="UniProtKB-SubCell"/>
</dbReference>
<feature type="domain" description="Imelysin-like" evidence="5">
    <location>
        <begin position="34"/>
        <end position="317"/>
    </location>
</feature>
<dbReference type="InterPro" id="IPR038352">
    <property type="entry name" value="Imelysin_sf"/>
</dbReference>
<reference evidence="6 7" key="1">
    <citation type="submission" date="2018-03" db="EMBL/GenBank/DDBJ databases">
        <authorList>
            <person name="Keele B.F."/>
        </authorList>
    </citation>
    <scope>NUCLEOTIDE SEQUENCE [LARGE SCALE GENOMIC DNA]</scope>
    <source>
        <strain evidence="6 7">CECT 8599</strain>
    </source>
</reference>
<dbReference type="RefSeq" id="WP_108826948.1">
    <property type="nucleotide sequence ID" value="NZ_OMOR01000001.1"/>
</dbReference>
<feature type="chain" id="PRO_5015324814" evidence="4">
    <location>
        <begin position="20"/>
        <end position="338"/>
    </location>
</feature>
<evidence type="ECO:0000259" key="5">
    <source>
        <dbReference type="Pfam" id="PF09375"/>
    </source>
</evidence>
<evidence type="ECO:0000256" key="3">
    <source>
        <dbReference type="SAM" id="MobiDB-lite"/>
    </source>
</evidence>
<evidence type="ECO:0000256" key="2">
    <source>
        <dbReference type="ARBA" id="ARBA00022729"/>
    </source>
</evidence>
<dbReference type="AlphaFoldDB" id="A0A2R8B9B6"/>
<organism evidence="6 7">
    <name type="scientific">Ascidiaceihabitans donghaensis</name>
    <dbReference type="NCBI Taxonomy" id="1510460"/>
    <lineage>
        <taxon>Bacteria</taxon>
        <taxon>Pseudomonadati</taxon>
        <taxon>Pseudomonadota</taxon>
        <taxon>Alphaproteobacteria</taxon>
        <taxon>Rhodobacterales</taxon>
        <taxon>Paracoccaceae</taxon>
        <taxon>Ascidiaceihabitans</taxon>
    </lineage>
</organism>
<comment type="subcellular location">
    <subcellularLocation>
        <location evidence="1">Cell envelope</location>
    </subcellularLocation>
</comment>
<feature type="signal peptide" evidence="4">
    <location>
        <begin position="1"/>
        <end position="19"/>
    </location>
</feature>
<dbReference type="Gene3D" id="1.20.1420.20">
    <property type="entry name" value="M75 peptidase, HXXE motif"/>
    <property type="match status" value="1"/>
</dbReference>
<evidence type="ECO:0000313" key="6">
    <source>
        <dbReference type="EMBL" id="SPH19629.1"/>
    </source>
</evidence>
<evidence type="ECO:0000313" key="7">
    <source>
        <dbReference type="Proteomes" id="UP000244880"/>
    </source>
</evidence>
<feature type="region of interest" description="Disordered" evidence="3">
    <location>
        <begin position="224"/>
        <end position="243"/>
    </location>
</feature>
<sequence>MRPTYLGFALLLLPALAQADAQSDAVENILDDHILPGFEQLAVTAQSLTNTAADNCDPTSQDLKVAYGAAFDAWVSVSHLRFGPTEVDDRAFALAFWPDSRGATPRALYSLIAAQDPVVASVANYSEVSIAARGFYAMEFLLFDDAIRRAGDAQYHCALVQTVSADIAATTQNIYADWQSGFAQELRQPSADGTYRSTAEVLQELFKALSTGLQFTSDTRLGRPLGSFDRPRPKRAEAHRSGRSAQHVMLSLTALRDLAARLAGGDAELAARLDARFQTALSQLEALNDPGFASVADPQSRLKVEVLQQSVDAIRATVRDELGPTLGVAAGFNALDGD</sequence>
<keyword evidence="7" id="KW-1185">Reference proteome</keyword>
<proteinExistence type="predicted"/>
<dbReference type="InterPro" id="IPR018976">
    <property type="entry name" value="Imelysin-like"/>
</dbReference>
<evidence type="ECO:0000256" key="4">
    <source>
        <dbReference type="SAM" id="SignalP"/>
    </source>
</evidence>
<keyword evidence="2 4" id="KW-0732">Signal</keyword>
<dbReference type="Proteomes" id="UP000244880">
    <property type="component" value="Unassembled WGS sequence"/>
</dbReference>
<gene>
    <name evidence="6" type="primary">irpA_2</name>
    <name evidence="6" type="ORF">ASD8599_00364</name>
</gene>
<dbReference type="InterPro" id="IPR034984">
    <property type="entry name" value="Imelysin-like_IPPA"/>
</dbReference>
<dbReference type="Pfam" id="PF09375">
    <property type="entry name" value="Peptidase_M75"/>
    <property type="match status" value="1"/>
</dbReference>
<protein>
    <submittedName>
        <fullName evidence="6">Iron-regulated protein A</fullName>
    </submittedName>
</protein>
<feature type="compositionally biased region" description="Basic and acidic residues" evidence="3">
    <location>
        <begin position="229"/>
        <end position="240"/>
    </location>
</feature>